<dbReference type="InterPro" id="IPR036388">
    <property type="entry name" value="WH-like_DNA-bd_sf"/>
</dbReference>
<dbReference type="Pfam" id="PF00447">
    <property type="entry name" value="HSF_DNA-bind"/>
    <property type="match status" value="1"/>
</dbReference>
<name>A0AAD3H9H9_9STRA</name>
<comment type="caution">
    <text evidence="6">The sequence shown here is derived from an EMBL/GenBank/DDBJ whole genome shotgun (WGS) entry which is preliminary data.</text>
</comment>
<dbReference type="GO" id="GO:0003700">
    <property type="term" value="F:DNA-binding transcription factor activity"/>
    <property type="evidence" value="ECO:0007669"/>
    <property type="project" value="InterPro"/>
</dbReference>
<dbReference type="GO" id="GO:0005634">
    <property type="term" value="C:nucleus"/>
    <property type="evidence" value="ECO:0007669"/>
    <property type="project" value="UniProtKB-SubCell"/>
</dbReference>
<dbReference type="AlphaFoldDB" id="A0AAD3H9H9"/>
<dbReference type="Proteomes" id="UP001054902">
    <property type="component" value="Unassembled WGS sequence"/>
</dbReference>
<dbReference type="Gene3D" id="1.10.10.10">
    <property type="entry name" value="Winged helix-like DNA-binding domain superfamily/Winged helix DNA-binding domain"/>
    <property type="match status" value="1"/>
</dbReference>
<evidence type="ECO:0000256" key="2">
    <source>
        <dbReference type="ARBA" id="ARBA00023125"/>
    </source>
</evidence>
<evidence type="ECO:0000256" key="4">
    <source>
        <dbReference type="RuleBase" id="RU004020"/>
    </source>
</evidence>
<feature type="domain" description="HSF-type DNA-binding" evidence="5">
    <location>
        <begin position="19"/>
        <end position="122"/>
    </location>
</feature>
<keyword evidence="7" id="KW-1185">Reference proteome</keyword>
<evidence type="ECO:0000256" key="1">
    <source>
        <dbReference type="ARBA" id="ARBA00004123"/>
    </source>
</evidence>
<dbReference type="SMART" id="SM00415">
    <property type="entry name" value="HSF"/>
    <property type="match status" value="1"/>
</dbReference>
<keyword evidence="2" id="KW-0238">DNA-binding</keyword>
<evidence type="ECO:0000313" key="6">
    <source>
        <dbReference type="EMBL" id="GFH55370.1"/>
    </source>
</evidence>
<dbReference type="PANTHER" id="PTHR10015:SF206">
    <property type="entry name" value="HSF-TYPE DNA-BINDING DOMAIN-CONTAINING PROTEIN"/>
    <property type="match status" value="1"/>
</dbReference>
<gene>
    <name evidence="6" type="ORF">CTEN210_11846</name>
</gene>
<organism evidence="6 7">
    <name type="scientific">Chaetoceros tenuissimus</name>
    <dbReference type="NCBI Taxonomy" id="426638"/>
    <lineage>
        <taxon>Eukaryota</taxon>
        <taxon>Sar</taxon>
        <taxon>Stramenopiles</taxon>
        <taxon>Ochrophyta</taxon>
        <taxon>Bacillariophyta</taxon>
        <taxon>Coscinodiscophyceae</taxon>
        <taxon>Chaetocerotophycidae</taxon>
        <taxon>Chaetocerotales</taxon>
        <taxon>Chaetocerotaceae</taxon>
        <taxon>Chaetoceros</taxon>
    </lineage>
</organism>
<keyword evidence="3" id="KW-0539">Nucleus</keyword>
<dbReference type="InterPro" id="IPR000232">
    <property type="entry name" value="HSF_DNA-bd"/>
</dbReference>
<dbReference type="GO" id="GO:0043565">
    <property type="term" value="F:sequence-specific DNA binding"/>
    <property type="evidence" value="ECO:0007669"/>
    <property type="project" value="InterPro"/>
</dbReference>
<comment type="subcellular location">
    <subcellularLocation>
        <location evidence="1">Nucleus</location>
    </subcellularLocation>
</comment>
<evidence type="ECO:0000259" key="5">
    <source>
        <dbReference type="SMART" id="SM00415"/>
    </source>
</evidence>
<dbReference type="PANTHER" id="PTHR10015">
    <property type="entry name" value="HEAT SHOCK TRANSCRIPTION FACTOR"/>
    <property type="match status" value="1"/>
</dbReference>
<accession>A0AAD3H9H9</accession>
<proteinExistence type="inferred from homology"/>
<comment type="similarity">
    <text evidence="4">Belongs to the HSF family.</text>
</comment>
<dbReference type="InterPro" id="IPR036390">
    <property type="entry name" value="WH_DNA-bd_sf"/>
</dbReference>
<dbReference type="SUPFAM" id="SSF46785">
    <property type="entry name" value="Winged helix' DNA-binding domain"/>
    <property type="match status" value="1"/>
</dbReference>
<sequence length="221" mass="25888">MASPEHFAKKKRSPAASRNQESFPVKLMHILQLIDTKEPELAHIISWQPNGTMFRIHDKKLFEKLVKQRGFFNQKSYSSFRRQLNLWGFKKIGKRCAEHCGVYGHPMFLRDNPRLSAAMNRKHCELFKSKQSTEFDDDIISSEVEDASTSSFYFQDSLRAVTESTKSIDTVDHQRRGEERKYFYYNNIRKNPMIEPMQLDEKFIPLPSKYGVLLLEALESS</sequence>
<evidence type="ECO:0000256" key="3">
    <source>
        <dbReference type="ARBA" id="ARBA00023242"/>
    </source>
</evidence>
<protein>
    <recommendedName>
        <fullName evidence="5">HSF-type DNA-binding domain-containing protein</fullName>
    </recommendedName>
</protein>
<evidence type="ECO:0000313" key="7">
    <source>
        <dbReference type="Proteomes" id="UP001054902"/>
    </source>
</evidence>
<reference evidence="6 7" key="1">
    <citation type="journal article" date="2021" name="Sci. Rep.">
        <title>The genome of the diatom Chaetoceros tenuissimus carries an ancient integrated fragment of an extant virus.</title>
        <authorList>
            <person name="Hongo Y."/>
            <person name="Kimura K."/>
            <person name="Takaki Y."/>
            <person name="Yoshida Y."/>
            <person name="Baba S."/>
            <person name="Kobayashi G."/>
            <person name="Nagasaki K."/>
            <person name="Hano T."/>
            <person name="Tomaru Y."/>
        </authorList>
    </citation>
    <scope>NUCLEOTIDE SEQUENCE [LARGE SCALE GENOMIC DNA]</scope>
    <source>
        <strain evidence="6 7">NIES-3715</strain>
    </source>
</reference>
<dbReference type="EMBL" id="BLLK01000047">
    <property type="protein sequence ID" value="GFH55370.1"/>
    <property type="molecule type" value="Genomic_DNA"/>
</dbReference>